<protein>
    <recommendedName>
        <fullName evidence="3">RNase H type-1 domain-containing protein</fullName>
    </recommendedName>
</protein>
<dbReference type="EMBL" id="JAPWTJ010002693">
    <property type="protein sequence ID" value="KAJ8964923.1"/>
    <property type="molecule type" value="Genomic_DNA"/>
</dbReference>
<evidence type="ECO:0008006" key="3">
    <source>
        <dbReference type="Google" id="ProtNLM"/>
    </source>
</evidence>
<accession>A0ABQ9IT99</accession>
<dbReference type="InterPro" id="IPR012337">
    <property type="entry name" value="RNaseH-like_sf"/>
</dbReference>
<sequence length="131" mass="14396">MENTLDKKAGIADTSSVFQAEVYAILACELENPKRAPRGRTIQICSDSRTALLVIKSSKVKSRLVLECKKTQNDLASSNKVIPGPQDTQVSRGNQEADRLAREGSVMYPIGPEPILGVPYTMGDKDFTWIQ</sequence>
<proteinExistence type="predicted"/>
<name>A0ABQ9IT99_9CUCU</name>
<reference evidence="1" key="1">
    <citation type="journal article" date="2023" name="Insect Mol. Biol.">
        <title>Genome sequencing provides insights into the evolution of gene families encoding plant cell wall-degrading enzymes in longhorned beetles.</title>
        <authorList>
            <person name="Shin N.R."/>
            <person name="Okamura Y."/>
            <person name="Kirsch R."/>
            <person name="Pauchet Y."/>
        </authorList>
    </citation>
    <scope>NUCLEOTIDE SEQUENCE</scope>
    <source>
        <strain evidence="1">MMC_N1</strain>
    </source>
</reference>
<organism evidence="1 2">
    <name type="scientific">Molorchus minor</name>
    <dbReference type="NCBI Taxonomy" id="1323400"/>
    <lineage>
        <taxon>Eukaryota</taxon>
        <taxon>Metazoa</taxon>
        <taxon>Ecdysozoa</taxon>
        <taxon>Arthropoda</taxon>
        <taxon>Hexapoda</taxon>
        <taxon>Insecta</taxon>
        <taxon>Pterygota</taxon>
        <taxon>Neoptera</taxon>
        <taxon>Endopterygota</taxon>
        <taxon>Coleoptera</taxon>
        <taxon>Polyphaga</taxon>
        <taxon>Cucujiformia</taxon>
        <taxon>Chrysomeloidea</taxon>
        <taxon>Cerambycidae</taxon>
        <taxon>Lamiinae</taxon>
        <taxon>Monochamini</taxon>
        <taxon>Molorchus</taxon>
    </lineage>
</organism>
<dbReference type="Proteomes" id="UP001162164">
    <property type="component" value="Unassembled WGS sequence"/>
</dbReference>
<evidence type="ECO:0000313" key="1">
    <source>
        <dbReference type="EMBL" id="KAJ8964923.1"/>
    </source>
</evidence>
<gene>
    <name evidence="1" type="ORF">NQ317_014456</name>
</gene>
<evidence type="ECO:0000313" key="2">
    <source>
        <dbReference type="Proteomes" id="UP001162164"/>
    </source>
</evidence>
<dbReference type="Gene3D" id="3.30.420.10">
    <property type="entry name" value="Ribonuclease H-like superfamily/Ribonuclease H"/>
    <property type="match status" value="1"/>
</dbReference>
<comment type="caution">
    <text evidence="1">The sequence shown here is derived from an EMBL/GenBank/DDBJ whole genome shotgun (WGS) entry which is preliminary data.</text>
</comment>
<keyword evidence="2" id="KW-1185">Reference proteome</keyword>
<dbReference type="InterPro" id="IPR036397">
    <property type="entry name" value="RNaseH_sf"/>
</dbReference>
<dbReference type="SUPFAM" id="SSF53098">
    <property type="entry name" value="Ribonuclease H-like"/>
    <property type="match status" value="1"/>
</dbReference>